<dbReference type="GO" id="GO:0071949">
    <property type="term" value="F:FAD binding"/>
    <property type="evidence" value="ECO:0007669"/>
    <property type="project" value="TreeGrafter"/>
</dbReference>
<dbReference type="GO" id="GO:0070221">
    <property type="term" value="P:sulfide oxidation, using sulfide:quinone oxidoreductase"/>
    <property type="evidence" value="ECO:0007669"/>
    <property type="project" value="TreeGrafter"/>
</dbReference>
<evidence type="ECO:0000313" key="3">
    <source>
        <dbReference type="Proteomes" id="UP000184164"/>
    </source>
</evidence>
<dbReference type="InterPro" id="IPR036188">
    <property type="entry name" value="FAD/NAD-bd_sf"/>
</dbReference>
<name>A0A1M5BAP6_9BACT</name>
<dbReference type="OrthoDB" id="9805710at2"/>
<dbReference type="InterPro" id="IPR015904">
    <property type="entry name" value="Sulphide_quinone_reductase"/>
</dbReference>
<keyword evidence="3" id="KW-1185">Reference proteome</keyword>
<dbReference type="RefSeq" id="WP_073001838.1">
    <property type="nucleotide sequence ID" value="NZ_FQUM01000005.1"/>
</dbReference>
<dbReference type="Pfam" id="PF07992">
    <property type="entry name" value="Pyr_redox_2"/>
    <property type="match status" value="1"/>
</dbReference>
<sequence length="448" mass="50306">MTINRRKFIVSGALGLGGLIVAERAYDFLSESKVKGKIVIVGGGAAGITMAAYLSDKLRYDDITIIEPNEIHHYQPGYTLIASGNFTPEEIQKPTKSLIPKNVKWMKDRVLELNPDNNYVITGENGKVNYDFLVLVPGCEMDFNQIEGISRGMLGQNGVHCIYDYEGAIKCHDALVKLPETKEGKLVFTDTYTKLKCGGAPKKICLITEDYLQRHDMREGFQMDYFCNSTNLMTPKVFGDRLQEIYDERGVKTHYKHRLVSVDTSARKAVFQQVEEPTRARLPIDENSKLVTVDYDFLHFTPPMRTPGFVRNSSLVITEGELRHNGWVDVDNETLIQTKYKNIIVLGDVAGLGTSKTGAAIRMQAPVAAANLVSIMEGKEPVEKYNGYSACPIVTEYGKVLMCEFGYGKELMPTIPFIDPGIERGMWWMLKVHGLKPMYYHGMLKGLM</sequence>
<dbReference type="SUPFAM" id="SSF51905">
    <property type="entry name" value="FAD/NAD(P)-binding domain"/>
    <property type="match status" value="2"/>
</dbReference>
<dbReference type="Gene3D" id="3.50.50.60">
    <property type="entry name" value="FAD/NAD(P)-binding domain"/>
    <property type="match status" value="2"/>
</dbReference>
<reference evidence="2 3" key="1">
    <citation type="submission" date="2016-11" db="EMBL/GenBank/DDBJ databases">
        <authorList>
            <person name="Jaros S."/>
            <person name="Januszkiewicz K."/>
            <person name="Wedrychowicz H."/>
        </authorList>
    </citation>
    <scope>NUCLEOTIDE SEQUENCE [LARGE SCALE GENOMIC DNA]</scope>
    <source>
        <strain evidence="2 3">DSM 26910</strain>
    </source>
</reference>
<dbReference type="EMBL" id="FQUM01000005">
    <property type="protein sequence ID" value="SHF39495.1"/>
    <property type="molecule type" value="Genomic_DNA"/>
</dbReference>
<dbReference type="AlphaFoldDB" id="A0A1M5BAP6"/>
<evidence type="ECO:0000313" key="2">
    <source>
        <dbReference type="EMBL" id="SHF39495.1"/>
    </source>
</evidence>
<gene>
    <name evidence="2" type="ORF">SAMN05444274_10560</name>
</gene>
<dbReference type="InterPro" id="IPR023753">
    <property type="entry name" value="FAD/NAD-binding_dom"/>
</dbReference>
<dbReference type="GO" id="GO:0070224">
    <property type="term" value="F:sulfide:quinone oxidoreductase activity"/>
    <property type="evidence" value="ECO:0007669"/>
    <property type="project" value="TreeGrafter"/>
</dbReference>
<dbReference type="PANTHER" id="PTHR10632">
    <property type="entry name" value="SULFIDE:QUINONE OXIDOREDUCTASE"/>
    <property type="match status" value="1"/>
</dbReference>
<accession>A0A1M5BAP6</accession>
<dbReference type="PANTHER" id="PTHR10632:SF2">
    <property type="entry name" value="SULFIDE:QUINONE OXIDOREDUCTASE, MITOCHONDRIAL"/>
    <property type="match status" value="1"/>
</dbReference>
<evidence type="ECO:0000259" key="1">
    <source>
        <dbReference type="Pfam" id="PF07992"/>
    </source>
</evidence>
<dbReference type="STRING" id="1484053.SAMN05444274_10560"/>
<organism evidence="2 3">
    <name type="scientific">Mariniphaga anaerophila</name>
    <dbReference type="NCBI Taxonomy" id="1484053"/>
    <lineage>
        <taxon>Bacteria</taxon>
        <taxon>Pseudomonadati</taxon>
        <taxon>Bacteroidota</taxon>
        <taxon>Bacteroidia</taxon>
        <taxon>Marinilabiliales</taxon>
        <taxon>Prolixibacteraceae</taxon>
        <taxon>Mariniphaga</taxon>
    </lineage>
</organism>
<dbReference type="Proteomes" id="UP000184164">
    <property type="component" value="Unassembled WGS sequence"/>
</dbReference>
<protein>
    <submittedName>
        <fullName evidence="2">Sulfide:quinone oxidoreductase</fullName>
    </submittedName>
</protein>
<feature type="domain" description="FAD/NAD(P)-binding" evidence="1">
    <location>
        <begin position="37"/>
        <end position="149"/>
    </location>
</feature>
<proteinExistence type="predicted"/>